<organism evidence="9 10">
    <name type="scientific">Halobaculum marinum</name>
    <dbReference type="NCBI Taxonomy" id="3031996"/>
    <lineage>
        <taxon>Archaea</taxon>
        <taxon>Methanobacteriati</taxon>
        <taxon>Methanobacteriota</taxon>
        <taxon>Stenosarchaea group</taxon>
        <taxon>Halobacteria</taxon>
        <taxon>Halobacteriales</taxon>
        <taxon>Haloferacaceae</taxon>
        <taxon>Halobaculum</taxon>
    </lineage>
</organism>
<sequence length="517" mass="54479">MAEKEFKLPDVGEGVAEGELVNWLVGPGDTVTEDQPVAEVETDKALVEVPSPYNGTVKELHAEEGQMVPVGDVIITYNVDGDDGDEAATESPAETESAPESESEPEAEAEAETPEEAPAPSSGRVFAPPSARRLARELGVDIGAVEGSGPGGRVTEGDVRAHAESGADDGDAEESTGPKQVDVGSKKSAVSKKGESAAAGAAPSSVEAAGRDRTLAVPATRKAAQDAGVDLNDVPTDETRDGEAFVSTEQVQQYAQAVKEAKAAEAEGTGAPTPAAAAGNGAAASREPESVPYRGVRRTIGDQMSRSKYTAPHVTHHDTAVVDELVDTRAELKAHAEERDVKLSYMPFVMKALVAGLKEFPTLNSELREEEEEILLKKEYNLGIAVATDAGLMVPVVKNVDEKSILELANEVNDLATRARDRKVTREEMQGGTFTITNFGAIGGEYATPIINYPETAIMGLGAIDERPVAEDGEVRAASTLPLSLSIDHRVIDGAEAGQFTNYVMERLENPSLLLLD</sequence>
<dbReference type="PROSITE" id="PS50968">
    <property type="entry name" value="BIOTINYL_LIPOYL"/>
    <property type="match status" value="1"/>
</dbReference>
<dbReference type="InterPro" id="IPR000089">
    <property type="entry name" value="Biotin_lipoyl"/>
</dbReference>
<feature type="region of interest" description="Disordered" evidence="6">
    <location>
        <begin position="75"/>
        <end position="240"/>
    </location>
</feature>
<keyword evidence="3 9" id="KW-0808">Transferase</keyword>
<dbReference type="AlphaFoldDB" id="A0ABD5WU14"/>
<dbReference type="Gene3D" id="4.10.320.10">
    <property type="entry name" value="E3-binding domain"/>
    <property type="match status" value="1"/>
</dbReference>
<evidence type="ECO:0000256" key="4">
    <source>
        <dbReference type="ARBA" id="ARBA00022823"/>
    </source>
</evidence>
<feature type="compositionally biased region" description="Low complexity" evidence="6">
    <location>
        <begin position="266"/>
        <end position="284"/>
    </location>
</feature>
<feature type="region of interest" description="Disordered" evidence="6">
    <location>
        <begin position="262"/>
        <end position="290"/>
    </location>
</feature>
<dbReference type="Proteomes" id="UP001596388">
    <property type="component" value="Unassembled WGS sequence"/>
</dbReference>
<dbReference type="SUPFAM" id="SSF47005">
    <property type="entry name" value="Peripheral subunit-binding domain of 2-oxo acid dehydrogenase complex"/>
    <property type="match status" value="1"/>
</dbReference>
<dbReference type="InterPro" id="IPR011053">
    <property type="entry name" value="Single_hybrid_motif"/>
</dbReference>
<keyword evidence="4" id="KW-0450">Lipoyl</keyword>
<dbReference type="InterPro" id="IPR001078">
    <property type="entry name" value="2-oxoacid_DH_actylTfrase"/>
</dbReference>
<dbReference type="InterPro" id="IPR023213">
    <property type="entry name" value="CAT-like_dom_sf"/>
</dbReference>
<feature type="compositionally biased region" description="Acidic residues" evidence="6">
    <location>
        <begin position="97"/>
        <end position="115"/>
    </location>
</feature>
<dbReference type="SUPFAM" id="SSF52777">
    <property type="entry name" value="CoA-dependent acyltransferases"/>
    <property type="match status" value="1"/>
</dbReference>
<proteinExistence type="inferred from homology"/>
<dbReference type="EMBL" id="JBHTAG010000002">
    <property type="protein sequence ID" value="MFC7097160.1"/>
    <property type="molecule type" value="Genomic_DNA"/>
</dbReference>
<reference evidence="9 10" key="1">
    <citation type="journal article" date="2019" name="Int. J. Syst. Evol. Microbiol.">
        <title>The Global Catalogue of Microorganisms (GCM) 10K type strain sequencing project: providing services to taxonomists for standard genome sequencing and annotation.</title>
        <authorList>
            <consortium name="The Broad Institute Genomics Platform"/>
            <consortium name="The Broad Institute Genome Sequencing Center for Infectious Disease"/>
            <person name="Wu L."/>
            <person name="Ma J."/>
        </authorList>
    </citation>
    <scope>NUCLEOTIDE SEQUENCE [LARGE SCALE GENOMIC DNA]</scope>
    <source>
        <strain evidence="9 10">DT55</strain>
    </source>
</reference>
<feature type="domain" description="Peripheral subunit-binding (PSBD)" evidence="8">
    <location>
        <begin position="126"/>
        <end position="163"/>
    </location>
</feature>
<comment type="similarity">
    <text evidence="2">Belongs to the 2-oxoacid dehydrogenase family.</text>
</comment>
<dbReference type="Gene3D" id="2.40.50.100">
    <property type="match status" value="1"/>
</dbReference>
<dbReference type="InterPro" id="IPR050743">
    <property type="entry name" value="2-oxoacid_DH_E2_comp"/>
</dbReference>
<evidence type="ECO:0000259" key="7">
    <source>
        <dbReference type="PROSITE" id="PS50968"/>
    </source>
</evidence>
<comment type="cofactor">
    <cofactor evidence="1">
        <name>(R)-lipoate</name>
        <dbReference type="ChEBI" id="CHEBI:83088"/>
    </cofactor>
</comment>
<evidence type="ECO:0000256" key="3">
    <source>
        <dbReference type="ARBA" id="ARBA00022679"/>
    </source>
</evidence>
<feature type="compositionally biased region" description="Low complexity" evidence="6">
    <location>
        <begin position="196"/>
        <end position="208"/>
    </location>
</feature>
<dbReference type="InterPro" id="IPR004167">
    <property type="entry name" value="PSBD"/>
</dbReference>
<evidence type="ECO:0000256" key="1">
    <source>
        <dbReference type="ARBA" id="ARBA00001938"/>
    </source>
</evidence>
<dbReference type="Pfam" id="PF00364">
    <property type="entry name" value="Biotin_lipoyl"/>
    <property type="match status" value="1"/>
</dbReference>
<dbReference type="InterPro" id="IPR036625">
    <property type="entry name" value="E3-bd_dom_sf"/>
</dbReference>
<accession>A0ABD5WU14</accession>
<feature type="domain" description="Lipoyl-binding" evidence="7">
    <location>
        <begin position="3"/>
        <end position="78"/>
    </location>
</feature>
<dbReference type="Pfam" id="PF00198">
    <property type="entry name" value="2-oxoacid_dh"/>
    <property type="match status" value="1"/>
</dbReference>
<dbReference type="GeneID" id="79268939"/>
<evidence type="ECO:0000313" key="10">
    <source>
        <dbReference type="Proteomes" id="UP001596388"/>
    </source>
</evidence>
<dbReference type="SUPFAM" id="SSF51230">
    <property type="entry name" value="Single hybrid motif"/>
    <property type="match status" value="1"/>
</dbReference>
<evidence type="ECO:0000259" key="8">
    <source>
        <dbReference type="PROSITE" id="PS51826"/>
    </source>
</evidence>
<dbReference type="FunFam" id="3.30.559.10:FF:000007">
    <property type="entry name" value="Dihydrolipoamide acetyltransferase component of pyruvate dehydrogenase complex"/>
    <property type="match status" value="1"/>
</dbReference>
<dbReference type="RefSeq" id="WP_276238366.1">
    <property type="nucleotide sequence ID" value="NZ_CP119989.1"/>
</dbReference>
<feature type="compositionally biased region" description="Basic and acidic residues" evidence="6">
    <location>
        <begin position="155"/>
        <end position="165"/>
    </location>
</feature>
<keyword evidence="10" id="KW-1185">Reference proteome</keyword>
<comment type="caution">
    <text evidence="9">The sequence shown here is derived from an EMBL/GenBank/DDBJ whole genome shotgun (WGS) entry which is preliminary data.</text>
</comment>
<gene>
    <name evidence="9" type="ORF">ACFQKD_07565</name>
</gene>
<dbReference type="CDD" id="cd06849">
    <property type="entry name" value="lipoyl_domain"/>
    <property type="match status" value="1"/>
</dbReference>
<name>A0ABD5WU14_9EURY</name>
<dbReference type="PANTHER" id="PTHR43178">
    <property type="entry name" value="DIHYDROLIPOAMIDE ACETYLTRANSFERASE COMPONENT OF PYRUVATE DEHYDROGENASE COMPLEX"/>
    <property type="match status" value="1"/>
</dbReference>
<dbReference type="GO" id="GO:0016746">
    <property type="term" value="F:acyltransferase activity"/>
    <property type="evidence" value="ECO:0007669"/>
    <property type="project" value="UniProtKB-KW"/>
</dbReference>
<protein>
    <submittedName>
        <fullName evidence="9">Dihydrolipoamide acetyltransferase family protein</fullName>
        <ecNumber evidence="9">2.3.1.-</ecNumber>
    </submittedName>
</protein>
<evidence type="ECO:0000313" key="9">
    <source>
        <dbReference type="EMBL" id="MFC7097160.1"/>
    </source>
</evidence>
<evidence type="ECO:0000256" key="5">
    <source>
        <dbReference type="ARBA" id="ARBA00023315"/>
    </source>
</evidence>
<dbReference type="PROSITE" id="PS51826">
    <property type="entry name" value="PSBD"/>
    <property type="match status" value="1"/>
</dbReference>
<evidence type="ECO:0000256" key="2">
    <source>
        <dbReference type="ARBA" id="ARBA00007317"/>
    </source>
</evidence>
<evidence type="ECO:0000256" key="6">
    <source>
        <dbReference type="SAM" id="MobiDB-lite"/>
    </source>
</evidence>
<dbReference type="Gene3D" id="3.30.559.10">
    <property type="entry name" value="Chloramphenicol acetyltransferase-like domain"/>
    <property type="match status" value="1"/>
</dbReference>
<keyword evidence="5 9" id="KW-0012">Acyltransferase</keyword>
<dbReference type="PANTHER" id="PTHR43178:SF5">
    <property type="entry name" value="LIPOAMIDE ACYLTRANSFERASE COMPONENT OF BRANCHED-CHAIN ALPHA-KETO ACID DEHYDROGENASE COMPLEX, MITOCHONDRIAL"/>
    <property type="match status" value="1"/>
</dbReference>
<dbReference type="Pfam" id="PF02817">
    <property type="entry name" value="E3_binding"/>
    <property type="match status" value="1"/>
</dbReference>
<dbReference type="EC" id="2.3.1.-" evidence="9"/>